<evidence type="ECO:0000256" key="20">
    <source>
        <dbReference type="ARBA" id="ARBA00047734"/>
    </source>
</evidence>
<evidence type="ECO:0000256" key="9">
    <source>
        <dbReference type="ARBA" id="ARBA00022946"/>
    </source>
</evidence>
<evidence type="ECO:0000256" key="10">
    <source>
        <dbReference type="ARBA" id="ARBA00023098"/>
    </source>
</evidence>
<reference evidence="25 26" key="1">
    <citation type="submission" date="2024-09" db="EMBL/GenBank/DDBJ databases">
        <authorList>
            <person name="Sun Q."/>
            <person name="Mori K."/>
        </authorList>
    </citation>
    <scope>NUCLEOTIDE SEQUENCE [LARGE SCALE GENOMIC DNA]</scope>
    <source>
        <strain evidence="25 26">CCM 7609</strain>
    </source>
</reference>
<comment type="catalytic activity">
    <reaction evidence="19">
        <text>octanoyl-CoA + H2O = octanoate + CoA + H(+)</text>
        <dbReference type="Rhea" id="RHEA:30143"/>
        <dbReference type="ChEBI" id="CHEBI:15377"/>
        <dbReference type="ChEBI" id="CHEBI:15378"/>
        <dbReference type="ChEBI" id="CHEBI:25646"/>
        <dbReference type="ChEBI" id="CHEBI:57287"/>
        <dbReference type="ChEBI" id="CHEBI:57386"/>
    </reaction>
    <physiologicalReaction direction="left-to-right" evidence="19">
        <dbReference type="Rhea" id="RHEA:30144"/>
    </physiologicalReaction>
</comment>
<evidence type="ECO:0000256" key="7">
    <source>
        <dbReference type="ARBA" id="ARBA00022801"/>
    </source>
</evidence>
<evidence type="ECO:0000256" key="14">
    <source>
        <dbReference type="ARBA" id="ARBA00037002"/>
    </source>
</evidence>
<sequence length="213" mass="23154">MAEASTAPPDQRVPESIQHSVLAEFAAGVCRDIAGGLLSTTGDDLVPFLEREVGRLRQALEDPFALGEGSEPRHPPVFDRRGRIAVATNPVVSHRNAIAPPMKLVRSGDECEFTVELPLQYQGPPSKLHGGYSAVLLDEALWKAVRVNVSAISFTRELTIGYERPVPLFEPVTVLARVTEVDGRKTFAEGEILAGGEVCSRAHGLWISPRPRE</sequence>
<dbReference type="InterPro" id="IPR029069">
    <property type="entry name" value="HotDog_dom_sf"/>
</dbReference>
<dbReference type="InterPro" id="IPR006683">
    <property type="entry name" value="Thioestr_dom"/>
</dbReference>
<comment type="caution">
    <text evidence="25">The sequence shown here is derived from an EMBL/GenBank/DDBJ whole genome shotgun (WGS) entry which is preliminary data.</text>
</comment>
<keyword evidence="10" id="KW-0443">Lipid metabolism</keyword>
<comment type="subcellular location">
    <subcellularLocation>
        <location evidence="3">Cell projection</location>
        <location evidence="3">Ruffle membrane</location>
    </subcellularLocation>
    <subcellularLocation>
        <location evidence="2">Cytoplasm</location>
    </subcellularLocation>
    <subcellularLocation>
        <location evidence="1">Membrane</location>
        <topology evidence="1">Peripheral membrane protein</topology>
    </subcellularLocation>
</comment>
<gene>
    <name evidence="25" type="ORF">ACFFIO_14460</name>
</gene>
<keyword evidence="7 25" id="KW-0378">Hydrolase</keyword>
<evidence type="ECO:0000313" key="26">
    <source>
        <dbReference type="Proteomes" id="UP001589766"/>
    </source>
</evidence>
<evidence type="ECO:0000256" key="6">
    <source>
        <dbReference type="ARBA" id="ARBA00022703"/>
    </source>
</evidence>
<dbReference type="EMBL" id="JBHLWH010000042">
    <property type="protein sequence ID" value="MFC0249704.1"/>
    <property type="molecule type" value="Genomic_DNA"/>
</dbReference>
<keyword evidence="11" id="KW-0472">Membrane</keyword>
<name>A0ABV6F8Q9_9MICC</name>
<evidence type="ECO:0000256" key="12">
    <source>
        <dbReference type="ARBA" id="ARBA00023273"/>
    </source>
</evidence>
<evidence type="ECO:0000256" key="3">
    <source>
        <dbReference type="ARBA" id="ARBA00004632"/>
    </source>
</evidence>
<comment type="catalytic activity">
    <reaction evidence="20">
        <text>hexadecanoyl-CoA + H2O = hexadecanoate + CoA + H(+)</text>
        <dbReference type="Rhea" id="RHEA:16645"/>
        <dbReference type="ChEBI" id="CHEBI:7896"/>
        <dbReference type="ChEBI" id="CHEBI:15377"/>
        <dbReference type="ChEBI" id="CHEBI:15378"/>
        <dbReference type="ChEBI" id="CHEBI:57287"/>
        <dbReference type="ChEBI" id="CHEBI:57379"/>
        <dbReference type="EC" id="3.1.2.2"/>
    </reaction>
    <physiologicalReaction direction="left-to-right" evidence="20">
        <dbReference type="Rhea" id="RHEA:16646"/>
    </physiologicalReaction>
</comment>
<comment type="similarity">
    <text evidence="15">Belongs to the THEM4/THEM5 thioesterase family.</text>
</comment>
<evidence type="ECO:0000256" key="5">
    <source>
        <dbReference type="ARBA" id="ARBA00022490"/>
    </source>
</evidence>
<comment type="catalytic activity">
    <reaction evidence="13">
        <text>(5Z,8Z,11Z,14Z)-eicosatetraenoyl-CoA + H2O = (5Z,8Z,11Z,14Z)-eicosatetraenoate + CoA + H(+)</text>
        <dbReference type="Rhea" id="RHEA:40151"/>
        <dbReference type="ChEBI" id="CHEBI:15377"/>
        <dbReference type="ChEBI" id="CHEBI:15378"/>
        <dbReference type="ChEBI" id="CHEBI:32395"/>
        <dbReference type="ChEBI" id="CHEBI:57287"/>
        <dbReference type="ChEBI" id="CHEBI:57368"/>
    </reaction>
    <physiologicalReaction direction="left-to-right" evidence="13">
        <dbReference type="Rhea" id="RHEA:40152"/>
    </physiologicalReaction>
</comment>
<evidence type="ECO:0000256" key="1">
    <source>
        <dbReference type="ARBA" id="ARBA00004170"/>
    </source>
</evidence>
<dbReference type="Proteomes" id="UP001589766">
    <property type="component" value="Unassembled WGS sequence"/>
</dbReference>
<evidence type="ECO:0000256" key="8">
    <source>
        <dbReference type="ARBA" id="ARBA00022832"/>
    </source>
</evidence>
<dbReference type="EC" id="3.1.2.2" evidence="16"/>
<evidence type="ECO:0000259" key="24">
    <source>
        <dbReference type="Pfam" id="PF03061"/>
    </source>
</evidence>
<comment type="catalytic activity">
    <reaction evidence="23">
        <text>tetradecanoyl-CoA + H2O = tetradecanoate + CoA + H(+)</text>
        <dbReference type="Rhea" id="RHEA:40119"/>
        <dbReference type="ChEBI" id="CHEBI:15377"/>
        <dbReference type="ChEBI" id="CHEBI:15378"/>
        <dbReference type="ChEBI" id="CHEBI:30807"/>
        <dbReference type="ChEBI" id="CHEBI:57287"/>
        <dbReference type="ChEBI" id="CHEBI:57385"/>
    </reaction>
    <physiologicalReaction direction="left-to-right" evidence="23">
        <dbReference type="Rhea" id="RHEA:40120"/>
    </physiologicalReaction>
</comment>
<keyword evidence="6" id="KW-0053">Apoptosis</keyword>
<dbReference type="GO" id="GO:0016787">
    <property type="term" value="F:hydrolase activity"/>
    <property type="evidence" value="ECO:0007669"/>
    <property type="project" value="UniProtKB-KW"/>
</dbReference>
<comment type="catalytic activity">
    <reaction evidence="14">
        <text>(9Z)-octadecenoyl-CoA + H2O = (9Z)-octadecenoate + CoA + H(+)</text>
        <dbReference type="Rhea" id="RHEA:40139"/>
        <dbReference type="ChEBI" id="CHEBI:15377"/>
        <dbReference type="ChEBI" id="CHEBI:15378"/>
        <dbReference type="ChEBI" id="CHEBI:30823"/>
        <dbReference type="ChEBI" id="CHEBI:57287"/>
        <dbReference type="ChEBI" id="CHEBI:57387"/>
    </reaction>
    <physiologicalReaction direction="left-to-right" evidence="14">
        <dbReference type="Rhea" id="RHEA:40140"/>
    </physiologicalReaction>
</comment>
<evidence type="ECO:0000256" key="17">
    <source>
        <dbReference type="ARBA" id="ARBA00040123"/>
    </source>
</evidence>
<evidence type="ECO:0000256" key="13">
    <source>
        <dbReference type="ARBA" id="ARBA00035852"/>
    </source>
</evidence>
<evidence type="ECO:0000256" key="16">
    <source>
        <dbReference type="ARBA" id="ARBA00038848"/>
    </source>
</evidence>
<proteinExistence type="inferred from homology"/>
<evidence type="ECO:0000256" key="4">
    <source>
        <dbReference type="ARBA" id="ARBA00022475"/>
    </source>
</evidence>
<evidence type="ECO:0000256" key="15">
    <source>
        <dbReference type="ARBA" id="ARBA00038456"/>
    </source>
</evidence>
<evidence type="ECO:0000256" key="23">
    <source>
        <dbReference type="ARBA" id="ARBA00048180"/>
    </source>
</evidence>
<dbReference type="PANTHER" id="PTHR12418">
    <property type="entry name" value="ACYL-COENZYME A THIOESTERASE THEM4"/>
    <property type="match status" value="1"/>
</dbReference>
<protein>
    <recommendedName>
        <fullName evidence="17">Acyl-coenzyme A thioesterase THEM4</fullName>
        <ecNumber evidence="16">3.1.2.2</ecNumber>
    </recommendedName>
    <alternativeName>
        <fullName evidence="18">Thioesterase superfamily member 4</fullName>
    </alternativeName>
</protein>
<dbReference type="InterPro" id="IPR052365">
    <property type="entry name" value="THEM4/THEM5_acyl-CoA_thioest"/>
</dbReference>
<accession>A0ABV6F8Q9</accession>
<keyword evidence="8" id="KW-0276">Fatty acid metabolism</keyword>
<dbReference type="PANTHER" id="PTHR12418:SF19">
    <property type="entry name" value="ACYL-COENZYME A THIOESTERASE THEM4"/>
    <property type="match status" value="1"/>
</dbReference>
<comment type="catalytic activity">
    <reaction evidence="21">
        <text>decanoyl-CoA + H2O = decanoate + CoA + H(+)</text>
        <dbReference type="Rhea" id="RHEA:40059"/>
        <dbReference type="ChEBI" id="CHEBI:15377"/>
        <dbReference type="ChEBI" id="CHEBI:15378"/>
        <dbReference type="ChEBI" id="CHEBI:27689"/>
        <dbReference type="ChEBI" id="CHEBI:57287"/>
        <dbReference type="ChEBI" id="CHEBI:61430"/>
    </reaction>
    <physiologicalReaction direction="left-to-right" evidence="21">
        <dbReference type="Rhea" id="RHEA:40060"/>
    </physiologicalReaction>
</comment>
<dbReference type="CDD" id="cd03443">
    <property type="entry name" value="PaaI_thioesterase"/>
    <property type="match status" value="1"/>
</dbReference>
<evidence type="ECO:0000256" key="11">
    <source>
        <dbReference type="ARBA" id="ARBA00023136"/>
    </source>
</evidence>
<dbReference type="Pfam" id="PF03061">
    <property type="entry name" value="4HBT"/>
    <property type="match status" value="1"/>
</dbReference>
<dbReference type="Gene3D" id="3.10.129.10">
    <property type="entry name" value="Hotdog Thioesterase"/>
    <property type="match status" value="1"/>
</dbReference>
<keyword evidence="9" id="KW-0809">Transit peptide</keyword>
<comment type="catalytic activity">
    <reaction evidence="22">
        <text>dodecanoyl-CoA + H2O = dodecanoate + CoA + H(+)</text>
        <dbReference type="Rhea" id="RHEA:30135"/>
        <dbReference type="ChEBI" id="CHEBI:15377"/>
        <dbReference type="ChEBI" id="CHEBI:15378"/>
        <dbReference type="ChEBI" id="CHEBI:18262"/>
        <dbReference type="ChEBI" id="CHEBI:57287"/>
        <dbReference type="ChEBI" id="CHEBI:57375"/>
    </reaction>
    <physiologicalReaction direction="left-to-right" evidence="22">
        <dbReference type="Rhea" id="RHEA:30136"/>
    </physiologicalReaction>
</comment>
<keyword evidence="12" id="KW-0966">Cell projection</keyword>
<evidence type="ECO:0000256" key="2">
    <source>
        <dbReference type="ARBA" id="ARBA00004496"/>
    </source>
</evidence>
<keyword evidence="26" id="KW-1185">Reference proteome</keyword>
<evidence type="ECO:0000313" key="25">
    <source>
        <dbReference type="EMBL" id="MFC0249704.1"/>
    </source>
</evidence>
<evidence type="ECO:0000256" key="18">
    <source>
        <dbReference type="ARBA" id="ARBA00043210"/>
    </source>
</evidence>
<dbReference type="RefSeq" id="WP_378042864.1">
    <property type="nucleotide sequence ID" value="NZ_JBHLWH010000042.1"/>
</dbReference>
<evidence type="ECO:0000256" key="21">
    <source>
        <dbReference type="ARBA" id="ARBA00047969"/>
    </source>
</evidence>
<evidence type="ECO:0000256" key="19">
    <source>
        <dbReference type="ARBA" id="ARBA00047588"/>
    </source>
</evidence>
<dbReference type="SUPFAM" id="SSF54637">
    <property type="entry name" value="Thioesterase/thiol ester dehydrase-isomerase"/>
    <property type="match status" value="1"/>
</dbReference>
<organism evidence="25 26">
    <name type="scientific">Citricoccus parietis</name>
    <dbReference type="NCBI Taxonomy" id="592307"/>
    <lineage>
        <taxon>Bacteria</taxon>
        <taxon>Bacillati</taxon>
        <taxon>Actinomycetota</taxon>
        <taxon>Actinomycetes</taxon>
        <taxon>Micrococcales</taxon>
        <taxon>Micrococcaceae</taxon>
        <taxon>Citricoccus</taxon>
    </lineage>
</organism>
<evidence type="ECO:0000256" key="22">
    <source>
        <dbReference type="ARBA" id="ARBA00048074"/>
    </source>
</evidence>
<feature type="domain" description="Thioesterase" evidence="24">
    <location>
        <begin position="128"/>
        <end position="196"/>
    </location>
</feature>
<keyword evidence="4" id="KW-1003">Cell membrane</keyword>
<keyword evidence="5" id="KW-0963">Cytoplasm</keyword>